<feature type="compositionally biased region" description="Basic residues" evidence="1">
    <location>
        <begin position="67"/>
        <end position="94"/>
    </location>
</feature>
<proteinExistence type="predicted"/>
<dbReference type="RefSeq" id="XP_025427168.1">
    <property type="nucleotide sequence ID" value="XM_025570873.1"/>
</dbReference>
<keyword evidence="3" id="KW-1185">Reference proteome</keyword>
<name>A0A318Z296_9EURO</name>
<organism evidence="2 3">
    <name type="scientific">Aspergillus saccharolyticus JOP 1030-1</name>
    <dbReference type="NCBI Taxonomy" id="1450539"/>
    <lineage>
        <taxon>Eukaryota</taxon>
        <taxon>Fungi</taxon>
        <taxon>Dikarya</taxon>
        <taxon>Ascomycota</taxon>
        <taxon>Pezizomycotina</taxon>
        <taxon>Eurotiomycetes</taxon>
        <taxon>Eurotiomycetidae</taxon>
        <taxon>Eurotiales</taxon>
        <taxon>Aspergillaceae</taxon>
        <taxon>Aspergillus</taxon>
        <taxon>Aspergillus subgen. Circumdati</taxon>
    </lineage>
</organism>
<reference evidence="2 3" key="1">
    <citation type="submission" date="2016-12" db="EMBL/GenBank/DDBJ databases">
        <title>The genomes of Aspergillus section Nigri reveals drivers in fungal speciation.</title>
        <authorList>
            <consortium name="DOE Joint Genome Institute"/>
            <person name="Vesth T.C."/>
            <person name="Nybo J."/>
            <person name="Theobald S."/>
            <person name="Brandl J."/>
            <person name="Frisvad J.C."/>
            <person name="Nielsen K.F."/>
            <person name="Lyhne E.K."/>
            <person name="Kogle M.E."/>
            <person name="Kuo A."/>
            <person name="Riley R."/>
            <person name="Clum A."/>
            <person name="Nolan M."/>
            <person name="Lipzen A."/>
            <person name="Salamov A."/>
            <person name="Henrissat B."/>
            <person name="Wiebenga A."/>
            <person name="De Vries R.P."/>
            <person name="Grigoriev I.V."/>
            <person name="Mortensen U.H."/>
            <person name="Andersen M.R."/>
            <person name="Baker S.E."/>
        </authorList>
    </citation>
    <scope>NUCLEOTIDE SEQUENCE [LARGE SCALE GENOMIC DNA]</scope>
    <source>
        <strain evidence="2 3">JOP 1030-1</strain>
    </source>
</reference>
<evidence type="ECO:0000256" key="1">
    <source>
        <dbReference type="SAM" id="MobiDB-lite"/>
    </source>
</evidence>
<evidence type="ECO:0000313" key="2">
    <source>
        <dbReference type="EMBL" id="PYH41186.1"/>
    </source>
</evidence>
<sequence>MMKLCPSHCPQVFGNSRGDSSCHSLNHPQQEHIIHEMIDSSGCYWCIMNILQFEETEPTPRGEIKQKEKKKKKKKNKSEKKKSRTKKSRRKRLQRIMGKSPKEKKSSSLLRTHSLTVSVVCTVVCSL</sequence>
<dbReference type="Proteomes" id="UP000248349">
    <property type="component" value="Unassembled WGS sequence"/>
</dbReference>
<feature type="region of interest" description="Disordered" evidence="1">
    <location>
        <begin position="57"/>
        <end position="109"/>
    </location>
</feature>
<dbReference type="GeneID" id="37072101"/>
<gene>
    <name evidence="2" type="ORF">BP01DRAFT_181996</name>
</gene>
<evidence type="ECO:0000313" key="3">
    <source>
        <dbReference type="Proteomes" id="UP000248349"/>
    </source>
</evidence>
<dbReference type="AlphaFoldDB" id="A0A318Z296"/>
<accession>A0A318Z296</accession>
<protein>
    <submittedName>
        <fullName evidence="2">Uncharacterized protein</fullName>
    </submittedName>
</protein>
<dbReference type="EMBL" id="KZ821267">
    <property type="protein sequence ID" value="PYH41186.1"/>
    <property type="molecule type" value="Genomic_DNA"/>
</dbReference>